<comment type="subunit">
    <text evidence="3">Directly interacts with VCP. Interacts with UBQLN1. Forms a complex with VCP and UBQLN1.</text>
</comment>
<evidence type="ECO:0000256" key="3">
    <source>
        <dbReference type="ARBA" id="ARBA00038812"/>
    </source>
</evidence>
<dbReference type="PANTHER" id="PTHR46424:SF1">
    <property type="entry name" value="UBX DOMAIN-CONTAINING PROTEIN 4"/>
    <property type="match status" value="1"/>
</dbReference>
<dbReference type="InterPro" id="IPR036249">
    <property type="entry name" value="Thioredoxin-like_sf"/>
</dbReference>
<evidence type="ECO:0000256" key="4">
    <source>
        <dbReference type="ARBA" id="ARBA00041575"/>
    </source>
</evidence>
<dbReference type="AlphaFoldDB" id="A0A9P9AG60"/>
<keyword evidence="2" id="KW-0834">Unfolded protein response</keyword>
<dbReference type="Pfam" id="PF23187">
    <property type="entry name" value="UBX7_N"/>
    <property type="match status" value="1"/>
</dbReference>
<feature type="compositionally biased region" description="Low complexity" evidence="6">
    <location>
        <begin position="110"/>
        <end position="120"/>
    </location>
</feature>
<evidence type="ECO:0000256" key="5">
    <source>
        <dbReference type="ARBA" id="ARBA00046062"/>
    </source>
</evidence>
<dbReference type="InterPro" id="IPR029071">
    <property type="entry name" value="Ubiquitin-like_domsf"/>
</dbReference>
<dbReference type="PANTHER" id="PTHR46424">
    <property type="entry name" value="UBX DOMAIN-CONTAINING PROTEIN 4"/>
    <property type="match status" value="1"/>
</dbReference>
<accession>A0A9P9AG60</accession>
<name>A0A9P9AG60_9HYPO</name>
<sequence>MFYEGTLQDGISTAVGQQKLVLCFVTDDGEESNLWESEFLVDESVVELIKDQSIALRLKAGSDEAGYLAQIFPLPRTPTVVIIKNGELKEYITPETSKEDFLRRIQNSFSAPTSSSQPAPASAPQPEPAPTTTTTTTSSEPASSSRRETSTSENVRRILAERAKHKAEKEEAERKAQKERKAQEERAKAKGKGRAEAEDAGDTNNDGAHKAAEAVKKRRQQEQEERRRILARIEADKAERKLQAAAREQQRLEDQQTGDSATSSLTPEKKIVPSSTKKASGMTAVQVRLFDGSTIRSRFKSEAPLKDVRTWVDESRTDGTQPYTFKQVLTPMPNKAIDATEENNSVGELGLSPSSTLVLIPVQHYSSAYDGSSQGVVSKIIGFFLGILYWFLGLFTSGDGQGATNGPASTSENQESSQDRSRIQRFQNQNDRLRDQQLYNGNSVSPAQEGFM</sequence>
<feature type="compositionally biased region" description="Basic and acidic residues" evidence="6">
    <location>
        <begin position="207"/>
        <end position="254"/>
    </location>
</feature>
<dbReference type="PROSITE" id="PS50033">
    <property type="entry name" value="UBX"/>
    <property type="match status" value="1"/>
</dbReference>
<comment type="caution">
    <text evidence="8">The sequence shown here is derived from an EMBL/GenBank/DDBJ whole genome shotgun (WGS) entry which is preliminary data.</text>
</comment>
<feature type="compositionally biased region" description="Polar residues" evidence="6">
    <location>
        <begin position="402"/>
        <end position="416"/>
    </location>
</feature>
<evidence type="ECO:0000313" key="8">
    <source>
        <dbReference type="EMBL" id="KAH6874899.1"/>
    </source>
</evidence>
<dbReference type="InterPro" id="IPR001012">
    <property type="entry name" value="UBX_dom"/>
</dbReference>
<dbReference type="GO" id="GO:0036503">
    <property type="term" value="P:ERAD pathway"/>
    <property type="evidence" value="ECO:0007669"/>
    <property type="project" value="TreeGrafter"/>
</dbReference>
<dbReference type="OrthoDB" id="2445133at2759"/>
<feature type="domain" description="UBX" evidence="7">
    <location>
        <begin position="278"/>
        <end position="359"/>
    </location>
</feature>
<feature type="compositionally biased region" description="Low complexity" evidence="6">
    <location>
        <begin position="130"/>
        <end position="144"/>
    </location>
</feature>
<evidence type="ECO:0000313" key="9">
    <source>
        <dbReference type="Proteomes" id="UP000777438"/>
    </source>
</evidence>
<evidence type="ECO:0000259" key="7">
    <source>
        <dbReference type="PROSITE" id="PS50033"/>
    </source>
</evidence>
<dbReference type="EMBL" id="JAGPYM010000036">
    <property type="protein sequence ID" value="KAH6874899.1"/>
    <property type="molecule type" value="Genomic_DNA"/>
</dbReference>
<feature type="region of interest" description="Disordered" evidence="6">
    <location>
        <begin position="402"/>
        <end position="452"/>
    </location>
</feature>
<keyword evidence="9" id="KW-1185">Reference proteome</keyword>
<evidence type="ECO:0000256" key="1">
    <source>
        <dbReference type="ARBA" id="ARBA00004406"/>
    </source>
</evidence>
<organism evidence="8 9">
    <name type="scientific">Thelonectria olida</name>
    <dbReference type="NCBI Taxonomy" id="1576542"/>
    <lineage>
        <taxon>Eukaryota</taxon>
        <taxon>Fungi</taxon>
        <taxon>Dikarya</taxon>
        <taxon>Ascomycota</taxon>
        <taxon>Pezizomycotina</taxon>
        <taxon>Sordariomycetes</taxon>
        <taxon>Hypocreomycetidae</taxon>
        <taxon>Hypocreales</taxon>
        <taxon>Nectriaceae</taxon>
        <taxon>Thelonectria</taxon>
    </lineage>
</organism>
<gene>
    <name evidence="8" type="ORF">B0T10DRAFT_414865</name>
</gene>
<feature type="compositionally biased region" description="Polar residues" evidence="6">
    <location>
        <begin position="255"/>
        <end position="266"/>
    </location>
</feature>
<feature type="region of interest" description="Disordered" evidence="6">
    <location>
        <begin position="109"/>
        <end position="278"/>
    </location>
</feature>
<dbReference type="Gene3D" id="3.10.20.90">
    <property type="entry name" value="Phosphatidylinositol 3-kinase Catalytic Subunit, Chain A, domain 1"/>
    <property type="match status" value="1"/>
</dbReference>
<dbReference type="GO" id="GO:0006986">
    <property type="term" value="P:response to unfolded protein"/>
    <property type="evidence" value="ECO:0007669"/>
    <property type="project" value="UniProtKB-KW"/>
</dbReference>
<dbReference type="GO" id="GO:0005789">
    <property type="term" value="C:endoplasmic reticulum membrane"/>
    <property type="evidence" value="ECO:0007669"/>
    <property type="project" value="UniProtKB-SubCell"/>
</dbReference>
<dbReference type="SUPFAM" id="SSF52833">
    <property type="entry name" value="Thioredoxin-like"/>
    <property type="match status" value="1"/>
</dbReference>
<comment type="subcellular location">
    <subcellularLocation>
        <location evidence="1">Endoplasmic reticulum membrane</location>
        <topology evidence="1">Peripheral membrane protein</topology>
    </subcellularLocation>
</comment>
<feature type="compositionally biased region" description="Basic and acidic residues" evidence="6">
    <location>
        <begin position="145"/>
        <end position="197"/>
    </location>
</feature>
<comment type="function">
    <text evidence="5">Involved in endoplasmic reticulum-associated protein degradation (ERAD). Acts as a platform to recruit both UBQLN1 and VCP to the ER during ERAD.</text>
</comment>
<proteinExistence type="predicted"/>
<feature type="compositionally biased region" description="Polar residues" evidence="6">
    <location>
        <begin position="437"/>
        <end position="446"/>
    </location>
</feature>
<evidence type="ECO:0000256" key="2">
    <source>
        <dbReference type="ARBA" id="ARBA00023230"/>
    </source>
</evidence>
<evidence type="ECO:0000256" key="6">
    <source>
        <dbReference type="SAM" id="MobiDB-lite"/>
    </source>
</evidence>
<dbReference type="Gene3D" id="3.40.30.10">
    <property type="entry name" value="Glutaredoxin"/>
    <property type="match status" value="1"/>
</dbReference>
<dbReference type="Proteomes" id="UP000777438">
    <property type="component" value="Unassembled WGS sequence"/>
</dbReference>
<dbReference type="SMART" id="SM00166">
    <property type="entry name" value="UBX"/>
    <property type="match status" value="1"/>
</dbReference>
<dbReference type="Pfam" id="PF00789">
    <property type="entry name" value="UBX"/>
    <property type="match status" value="1"/>
</dbReference>
<protein>
    <recommendedName>
        <fullName evidence="4">UBX domain-containing protein 2</fullName>
    </recommendedName>
</protein>
<dbReference type="SUPFAM" id="SSF54236">
    <property type="entry name" value="Ubiquitin-like"/>
    <property type="match status" value="1"/>
</dbReference>
<reference evidence="8 9" key="1">
    <citation type="journal article" date="2021" name="Nat. Commun.">
        <title>Genetic determinants of endophytism in the Arabidopsis root mycobiome.</title>
        <authorList>
            <person name="Mesny F."/>
            <person name="Miyauchi S."/>
            <person name="Thiergart T."/>
            <person name="Pickel B."/>
            <person name="Atanasova L."/>
            <person name="Karlsson M."/>
            <person name="Huettel B."/>
            <person name="Barry K.W."/>
            <person name="Haridas S."/>
            <person name="Chen C."/>
            <person name="Bauer D."/>
            <person name="Andreopoulos W."/>
            <person name="Pangilinan J."/>
            <person name="LaButti K."/>
            <person name="Riley R."/>
            <person name="Lipzen A."/>
            <person name="Clum A."/>
            <person name="Drula E."/>
            <person name="Henrissat B."/>
            <person name="Kohler A."/>
            <person name="Grigoriev I.V."/>
            <person name="Martin F.M."/>
            <person name="Hacquard S."/>
        </authorList>
    </citation>
    <scope>NUCLEOTIDE SEQUENCE [LARGE SCALE GENOMIC DNA]</scope>
    <source>
        <strain evidence="8 9">MPI-CAGE-CH-0241</strain>
    </source>
</reference>